<protein>
    <recommendedName>
        <fullName evidence="4">Secreted protein</fullName>
    </recommendedName>
</protein>
<evidence type="ECO:0000256" key="1">
    <source>
        <dbReference type="SAM" id="MobiDB-lite"/>
    </source>
</evidence>
<name>A0A4P6D923_RHOPR</name>
<evidence type="ECO:0000313" key="3">
    <source>
        <dbReference type="EMBL" id="MOY46308.1"/>
    </source>
</evidence>
<evidence type="ECO:0008006" key="4">
    <source>
        <dbReference type="Google" id="ProtNLM"/>
    </source>
</evidence>
<accession>A0A4P6D923</accession>
<dbReference type="EMBL" id="GHKJ01001278">
    <property type="protein sequence ID" value="MOY46308.1"/>
    <property type="molecule type" value="Transcribed_RNA"/>
</dbReference>
<feature type="region of interest" description="Disordered" evidence="1">
    <location>
        <begin position="25"/>
        <end position="79"/>
    </location>
</feature>
<organism evidence="3">
    <name type="scientific">Rhodnius prolixus</name>
    <name type="common">Triatomid bug</name>
    <dbReference type="NCBI Taxonomy" id="13249"/>
    <lineage>
        <taxon>Eukaryota</taxon>
        <taxon>Metazoa</taxon>
        <taxon>Ecdysozoa</taxon>
        <taxon>Arthropoda</taxon>
        <taxon>Hexapoda</taxon>
        <taxon>Insecta</taxon>
        <taxon>Pterygota</taxon>
        <taxon>Neoptera</taxon>
        <taxon>Paraneoptera</taxon>
        <taxon>Hemiptera</taxon>
        <taxon>Heteroptera</taxon>
        <taxon>Panheteroptera</taxon>
        <taxon>Cimicomorpha</taxon>
        <taxon>Reduviidae</taxon>
        <taxon>Triatominae</taxon>
        <taxon>Rhodnius</taxon>
    </lineage>
</organism>
<keyword evidence="2" id="KW-0732">Signal</keyword>
<feature type="chain" id="PRO_5020903993" description="Secreted protein" evidence="2">
    <location>
        <begin position="21"/>
        <end position="79"/>
    </location>
</feature>
<reference evidence="3" key="1">
    <citation type="submission" date="2019-04" db="EMBL/GenBank/DDBJ databases">
        <title>Analysis of the testis transcriptome of the Chagas disease vector Rhodnius prolixus.</title>
        <authorList>
            <person name="Cesar J."/>
            <person name="Ribeiro J.M."/>
            <person name="Pereira M.H."/>
            <person name="Araujo R.N."/>
            <person name="Gontijo N.F."/>
            <person name="Pessoa G."/>
            <person name="Sant'Anna M.V."/>
            <person name="Sorgine M.H."/>
            <person name="Majerowicz D."/>
            <person name="Carvalho A.B."/>
            <person name="Braz G."/>
            <person name="Mesquita R."/>
            <person name="Lagerblad P.O."/>
            <person name="Koerich L.B."/>
        </authorList>
    </citation>
    <scope>NUCLEOTIDE SEQUENCE</scope>
</reference>
<sequence>MKLLLIATIALVCCLYAAQAHQQDLPPKSLADKNDDSGLLSKSLAEQDGGDIPPPKSLADKNDDSGLAEQTERYGFGLG</sequence>
<evidence type="ECO:0000256" key="2">
    <source>
        <dbReference type="SAM" id="SignalP"/>
    </source>
</evidence>
<dbReference type="AlphaFoldDB" id="A0A4P6D923"/>
<feature type="signal peptide" evidence="2">
    <location>
        <begin position="1"/>
        <end position="20"/>
    </location>
</feature>
<proteinExistence type="predicted"/>